<gene>
    <name evidence="1" type="ORF">EU556_08445</name>
</gene>
<organism evidence="1 2">
    <name type="scientific">Hymenobacter fodinae</name>
    <dbReference type="NCBI Taxonomy" id="2510796"/>
    <lineage>
        <taxon>Bacteria</taxon>
        <taxon>Pseudomonadati</taxon>
        <taxon>Bacteroidota</taxon>
        <taxon>Cytophagia</taxon>
        <taxon>Cytophagales</taxon>
        <taxon>Hymenobacteraceae</taxon>
        <taxon>Hymenobacter</taxon>
    </lineage>
</organism>
<sequence length="112" mass="11792">MLESFDSPSAPLGSAEDPFNRAVQASLNATSGSVATAQEVQRAFPGTSGAEAARVEARAEALGKLALETYYQVRDGATTEAAAEARIKAAYPDLSEANFRVLRARCHMATSK</sequence>
<dbReference type="EMBL" id="SRLA01000002">
    <property type="protein sequence ID" value="TGE07774.1"/>
    <property type="molecule type" value="Genomic_DNA"/>
</dbReference>
<comment type="caution">
    <text evidence="1">The sequence shown here is derived from an EMBL/GenBank/DDBJ whole genome shotgun (WGS) entry which is preliminary data.</text>
</comment>
<evidence type="ECO:0000313" key="2">
    <source>
        <dbReference type="Proteomes" id="UP000298337"/>
    </source>
</evidence>
<protein>
    <submittedName>
        <fullName evidence="1">Uncharacterized protein</fullName>
    </submittedName>
</protein>
<dbReference type="AlphaFoldDB" id="A0A4Z0P5V5"/>
<dbReference type="RefSeq" id="WP_135433167.1">
    <property type="nucleotide sequence ID" value="NZ_SRLA01000002.1"/>
</dbReference>
<evidence type="ECO:0000313" key="1">
    <source>
        <dbReference type="EMBL" id="TGE07774.1"/>
    </source>
</evidence>
<name>A0A4Z0P5V5_9BACT</name>
<dbReference type="Proteomes" id="UP000298337">
    <property type="component" value="Unassembled WGS sequence"/>
</dbReference>
<keyword evidence="2" id="KW-1185">Reference proteome</keyword>
<proteinExistence type="predicted"/>
<accession>A0A4Z0P5V5</accession>
<reference evidence="1 2" key="1">
    <citation type="submission" date="2019-04" db="EMBL/GenBank/DDBJ databases">
        <authorList>
            <person name="Feng G."/>
            <person name="Zhang J."/>
            <person name="Zhu H."/>
        </authorList>
    </citation>
    <scope>NUCLEOTIDE SEQUENCE [LARGE SCALE GENOMIC DNA]</scope>
    <source>
        <strain evidence="1 2">92R-1</strain>
    </source>
</reference>